<accession>A0A811K5P2</accession>
<sequence length="281" mass="31028">MQYEILQTSWFSLEFQQRTSARSESDSNKFLVDLGKVDRSHTYSSLEKMMVEVDEGTASDEVSKAVRQYNCHENCLYSSQKMAILVLEGTDEPTILLGTSAMLAQILPKIKKEVAILIIDEGGTTNTTTAVTTLLAAEPMARMISHKIYQGALAYAGTRESHGELQRTLGTSQPISLLHCAAEEISTTPSYTNPPQIEAAFALSEFLADRVPDVASGRFSTAVISAYASCRRDTMEPLNRFRQRHPKVNLVVKTVDASQGMEFSLVLFLTVPTRLLGLPEK</sequence>
<feature type="domain" description="DNA2/NAM7 helicase-like C-terminal" evidence="1">
    <location>
        <begin position="140"/>
        <end position="271"/>
    </location>
</feature>
<dbReference type="EMBL" id="CAJFCW020000002">
    <property type="protein sequence ID" value="CAG9091865.1"/>
    <property type="molecule type" value="Genomic_DNA"/>
</dbReference>
<gene>
    <name evidence="2" type="ORF">BOKJ2_LOCUS3320</name>
</gene>
<dbReference type="EMBL" id="CAJFDH010000002">
    <property type="protein sequence ID" value="CAD5210690.1"/>
    <property type="molecule type" value="Genomic_DNA"/>
</dbReference>
<dbReference type="Proteomes" id="UP000783686">
    <property type="component" value="Unassembled WGS sequence"/>
</dbReference>
<evidence type="ECO:0000313" key="2">
    <source>
        <dbReference type="EMBL" id="CAD5210690.1"/>
    </source>
</evidence>
<evidence type="ECO:0000313" key="3">
    <source>
        <dbReference type="Proteomes" id="UP000614601"/>
    </source>
</evidence>
<organism evidence="2 3">
    <name type="scientific">Bursaphelenchus okinawaensis</name>
    <dbReference type="NCBI Taxonomy" id="465554"/>
    <lineage>
        <taxon>Eukaryota</taxon>
        <taxon>Metazoa</taxon>
        <taxon>Ecdysozoa</taxon>
        <taxon>Nematoda</taxon>
        <taxon>Chromadorea</taxon>
        <taxon>Rhabditida</taxon>
        <taxon>Tylenchina</taxon>
        <taxon>Tylenchomorpha</taxon>
        <taxon>Aphelenchoidea</taxon>
        <taxon>Aphelenchoididae</taxon>
        <taxon>Bursaphelenchus</taxon>
    </lineage>
</organism>
<evidence type="ECO:0000259" key="1">
    <source>
        <dbReference type="Pfam" id="PF13087"/>
    </source>
</evidence>
<dbReference type="Gene3D" id="3.40.50.300">
    <property type="entry name" value="P-loop containing nucleotide triphosphate hydrolases"/>
    <property type="match status" value="1"/>
</dbReference>
<dbReference type="AlphaFoldDB" id="A0A811K5P2"/>
<reference evidence="2" key="1">
    <citation type="submission" date="2020-09" db="EMBL/GenBank/DDBJ databases">
        <authorList>
            <person name="Kikuchi T."/>
        </authorList>
    </citation>
    <scope>NUCLEOTIDE SEQUENCE</scope>
    <source>
        <strain evidence="2">SH1</strain>
    </source>
</reference>
<keyword evidence="3" id="KW-1185">Reference proteome</keyword>
<dbReference type="Proteomes" id="UP000614601">
    <property type="component" value="Unassembled WGS sequence"/>
</dbReference>
<dbReference type="InterPro" id="IPR041679">
    <property type="entry name" value="DNA2/NAM7-like_C"/>
</dbReference>
<comment type="caution">
    <text evidence="2">The sequence shown here is derived from an EMBL/GenBank/DDBJ whole genome shotgun (WGS) entry which is preliminary data.</text>
</comment>
<dbReference type="InterPro" id="IPR027417">
    <property type="entry name" value="P-loop_NTPase"/>
</dbReference>
<dbReference type="Pfam" id="PF13087">
    <property type="entry name" value="AAA_12"/>
    <property type="match status" value="1"/>
</dbReference>
<proteinExistence type="predicted"/>
<name>A0A811K5P2_9BILA</name>
<protein>
    <recommendedName>
        <fullName evidence="1">DNA2/NAM7 helicase-like C-terminal domain-containing protein</fullName>
    </recommendedName>
</protein>